<dbReference type="OrthoDB" id="2597063at2"/>
<reference evidence="3" key="1">
    <citation type="submission" date="2017-11" db="EMBL/GenBank/DDBJ databases">
        <title>Complete Genome Sequence of Kyrpidia sp. Strain EA-1, a thermophilic, hydrogen-oxidizing Bacterium, isolated from the Azores.</title>
        <authorList>
            <person name="Reiner J.E."/>
            <person name="Lapp C.J."/>
            <person name="Bunk B."/>
            <person name="Gescher J."/>
        </authorList>
    </citation>
    <scope>NUCLEOTIDE SEQUENCE [LARGE SCALE GENOMIC DNA]</scope>
    <source>
        <strain evidence="3">EA-1</strain>
    </source>
</reference>
<organism evidence="2 3">
    <name type="scientific">Kyrpidia spormannii</name>
    <dbReference type="NCBI Taxonomy" id="2055160"/>
    <lineage>
        <taxon>Bacteria</taxon>
        <taxon>Bacillati</taxon>
        <taxon>Bacillota</taxon>
        <taxon>Bacilli</taxon>
        <taxon>Bacillales</taxon>
        <taxon>Alicyclobacillaceae</taxon>
        <taxon>Kyrpidia</taxon>
    </lineage>
</organism>
<feature type="transmembrane region" description="Helical" evidence="1">
    <location>
        <begin position="160"/>
        <end position="180"/>
    </location>
</feature>
<feature type="transmembrane region" description="Helical" evidence="1">
    <location>
        <begin position="12"/>
        <end position="33"/>
    </location>
</feature>
<dbReference type="AlphaFoldDB" id="A0A2K8N3F8"/>
<keyword evidence="1" id="KW-0472">Membrane</keyword>
<evidence type="ECO:0000313" key="3">
    <source>
        <dbReference type="Proteomes" id="UP000231932"/>
    </source>
</evidence>
<name>A0A2K8N3F8_9BACL</name>
<dbReference type="KEGG" id="kyr:CVV65_02860"/>
<gene>
    <name evidence="2" type="ORF">CVV65_02860</name>
</gene>
<feature type="transmembrane region" description="Helical" evidence="1">
    <location>
        <begin position="133"/>
        <end position="153"/>
    </location>
</feature>
<evidence type="ECO:0000313" key="2">
    <source>
        <dbReference type="EMBL" id="ATY84023.1"/>
    </source>
</evidence>
<evidence type="ECO:0000256" key="1">
    <source>
        <dbReference type="SAM" id="Phobius"/>
    </source>
</evidence>
<dbReference type="RefSeq" id="WP_100666856.1">
    <property type="nucleotide sequence ID" value="NZ_CP024955.1"/>
</dbReference>
<proteinExistence type="predicted"/>
<feature type="transmembrane region" description="Helical" evidence="1">
    <location>
        <begin position="39"/>
        <end position="59"/>
    </location>
</feature>
<keyword evidence="3" id="KW-1185">Reference proteome</keyword>
<feature type="transmembrane region" description="Helical" evidence="1">
    <location>
        <begin position="200"/>
        <end position="217"/>
    </location>
</feature>
<dbReference type="Proteomes" id="UP000231932">
    <property type="component" value="Chromosome"/>
</dbReference>
<dbReference type="EMBL" id="CP024955">
    <property type="protein sequence ID" value="ATY84023.1"/>
    <property type="molecule type" value="Genomic_DNA"/>
</dbReference>
<keyword evidence="1" id="KW-0812">Transmembrane</keyword>
<keyword evidence="1" id="KW-1133">Transmembrane helix</keyword>
<sequence length="230" mass="24973">MTLWLREWRSLRSAMAAAIAGYVMLVLLSLIVADRPRNVFYYNEMGSVLLAIMASGTLFQRELSGSQMELFAAYPASLAGMVVRKGVWALGVVLVFHPMWTLVYLWKFQGMITYVSIPWAGVGPGAPVSEIDLLAVAVPGYLAAIGITIAVMVAAKRVHIGLLAGFGFWLWQSLQGPGLGSVSLFTPYLPQNTSLLANRLVWAGIGMVCVVVAAGLAERRERWIGVDSPE</sequence>
<accession>A0A2K8N3F8</accession>
<protein>
    <submittedName>
        <fullName evidence="2">Uncharacterized protein</fullName>
    </submittedName>
</protein>